<dbReference type="Gene3D" id="3.40.50.1580">
    <property type="entry name" value="Nucleoside phosphorylase domain"/>
    <property type="match status" value="1"/>
</dbReference>
<dbReference type="GO" id="GO:0019284">
    <property type="term" value="P:L-methionine salvage from S-adenosylmethionine"/>
    <property type="evidence" value="ECO:0007669"/>
    <property type="project" value="TreeGrafter"/>
</dbReference>
<evidence type="ECO:0000259" key="1">
    <source>
        <dbReference type="Pfam" id="PF01048"/>
    </source>
</evidence>
<name>A0A1G6RYT7_9BRAD</name>
<dbReference type="Proteomes" id="UP000199245">
    <property type="component" value="Unassembled WGS sequence"/>
</dbReference>
<evidence type="ECO:0000313" key="2">
    <source>
        <dbReference type="EMBL" id="SDD09117.1"/>
    </source>
</evidence>
<accession>A0A1G6RYT7</accession>
<proteinExistence type="predicted"/>
<dbReference type="SUPFAM" id="SSF53167">
    <property type="entry name" value="Purine and uridine phosphorylases"/>
    <property type="match status" value="1"/>
</dbReference>
<dbReference type="InterPro" id="IPR035994">
    <property type="entry name" value="Nucleoside_phosphorylase_sf"/>
</dbReference>
<dbReference type="AlphaFoldDB" id="A0A1G6RYT7"/>
<gene>
    <name evidence="2" type="ORF">SAMN05216337_1007160</name>
</gene>
<sequence length="427" mass="47454">MTSPWHSVTLRVVGLDGQPLPFDFLRIKTSSQHPERGTVFSDLGESTYAEENAGIYKFQYKLKNPNASVWASIERGERQSMQRITPGLHEYYFRFEEKSAEGRHAPLDETLPKELADGAASYRYDSDTGVPSADIGIITMKPEEFRAVLKRFVPSHTADGQTLRYNFCKFPDNVGRELTAAIVRSPQSDLNAFHTAMELIRELRPRLVVLVGIAGGRPAGEFTLGDVVVASRMINLTVDAANPDGSRGYATSASELHPDVERVVLNLEGDAARYGDWNSAASISMERPRVSLAKRNFKGPEDWKVKTRDALAKYFGKDGRDRQPIVVDGPIASGSTLMKDPKVFRRWQDVARDIMAVDMEIVGVFEACRKGRYLLPTLVVRGISDIIGFSRDDKWTDYACETAAAFTKALLVSGTIPTLGRPRADLF</sequence>
<dbReference type="GO" id="GO:0008930">
    <property type="term" value="F:methylthioadenosine nucleosidase activity"/>
    <property type="evidence" value="ECO:0007669"/>
    <property type="project" value="TreeGrafter"/>
</dbReference>
<dbReference type="Pfam" id="PF01048">
    <property type="entry name" value="PNP_UDP_1"/>
    <property type="match status" value="1"/>
</dbReference>
<protein>
    <submittedName>
        <fullName evidence="2">Nucleoside phosphorylase</fullName>
    </submittedName>
</protein>
<organism evidence="2 3">
    <name type="scientific">Bradyrhizobium brasilense</name>
    <dbReference type="NCBI Taxonomy" id="1419277"/>
    <lineage>
        <taxon>Bacteria</taxon>
        <taxon>Pseudomonadati</taxon>
        <taxon>Pseudomonadota</taxon>
        <taxon>Alphaproteobacteria</taxon>
        <taxon>Hyphomicrobiales</taxon>
        <taxon>Nitrobacteraceae</taxon>
        <taxon>Bradyrhizobium</taxon>
    </lineage>
</organism>
<reference evidence="2 3" key="1">
    <citation type="submission" date="2016-10" db="EMBL/GenBank/DDBJ databases">
        <authorList>
            <person name="de Groot N.N."/>
        </authorList>
    </citation>
    <scope>NUCLEOTIDE SEQUENCE [LARGE SCALE GENOMIC DNA]</scope>
    <source>
        <strain evidence="2 3">R5</strain>
    </source>
</reference>
<dbReference type="GO" id="GO:0009116">
    <property type="term" value="P:nucleoside metabolic process"/>
    <property type="evidence" value="ECO:0007669"/>
    <property type="project" value="InterPro"/>
</dbReference>
<dbReference type="EMBL" id="FMZW01000007">
    <property type="protein sequence ID" value="SDD09117.1"/>
    <property type="molecule type" value="Genomic_DNA"/>
</dbReference>
<dbReference type="PANTHER" id="PTHR46832:SF1">
    <property type="entry name" value="5'-METHYLTHIOADENOSINE_S-ADENOSYLHOMOCYSTEINE NUCLEOSIDASE"/>
    <property type="match status" value="1"/>
</dbReference>
<dbReference type="InterPro" id="IPR000845">
    <property type="entry name" value="Nucleoside_phosphorylase_d"/>
</dbReference>
<evidence type="ECO:0000313" key="3">
    <source>
        <dbReference type="Proteomes" id="UP000199245"/>
    </source>
</evidence>
<dbReference type="GO" id="GO:0008782">
    <property type="term" value="F:adenosylhomocysteine nucleosidase activity"/>
    <property type="evidence" value="ECO:0007669"/>
    <property type="project" value="TreeGrafter"/>
</dbReference>
<feature type="domain" description="Nucleoside phosphorylase" evidence="1">
    <location>
        <begin position="178"/>
        <end position="410"/>
    </location>
</feature>
<dbReference type="PANTHER" id="PTHR46832">
    <property type="entry name" value="5'-METHYLTHIOADENOSINE/S-ADENOSYLHOMOCYSTEINE NUCLEOSIDASE"/>
    <property type="match status" value="1"/>
</dbReference>
<dbReference type="GO" id="GO:0005829">
    <property type="term" value="C:cytosol"/>
    <property type="evidence" value="ECO:0007669"/>
    <property type="project" value="TreeGrafter"/>
</dbReference>